<dbReference type="GO" id="GO:0005737">
    <property type="term" value="C:cytoplasm"/>
    <property type="evidence" value="ECO:0007669"/>
    <property type="project" value="UniProtKB-SubCell"/>
</dbReference>
<evidence type="ECO:0000313" key="15">
    <source>
        <dbReference type="EMBL" id="VAW77518.1"/>
    </source>
</evidence>
<dbReference type="SUPFAM" id="SSF51621">
    <property type="entry name" value="Phosphoenolpyruvate/pyruvate domain"/>
    <property type="match status" value="1"/>
</dbReference>
<dbReference type="InterPro" id="IPR036637">
    <property type="entry name" value="Phosphohistidine_dom_sf"/>
</dbReference>
<dbReference type="InterPro" id="IPR008731">
    <property type="entry name" value="PTS_EIN"/>
</dbReference>
<dbReference type="InterPro" id="IPR050499">
    <property type="entry name" value="PEP-utilizing_PTS_enzyme"/>
</dbReference>
<dbReference type="GO" id="GO:0009401">
    <property type="term" value="P:phosphoenolpyruvate-dependent sugar phosphotransferase system"/>
    <property type="evidence" value="ECO:0007669"/>
    <property type="project" value="UniProtKB-KW"/>
</dbReference>
<keyword evidence="13" id="KW-0460">Magnesium</keyword>
<comment type="subcellular location">
    <subcellularLocation>
        <location evidence="3">Cytoplasm</location>
    </subcellularLocation>
</comment>
<dbReference type="InterPro" id="IPR029016">
    <property type="entry name" value="GAF-like_dom_sf"/>
</dbReference>
<accession>A0A3B0Y9N8</accession>
<keyword evidence="10" id="KW-0598">Phosphotransferase system</keyword>
<keyword evidence="7" id="KW-0963">Cytoplasm</keyword>
<dbReference type="Gene3D" id="1.10.274.10">
    <property type="entry name" value="PtsI, HPr-binding domain"/>
    <property type="match status" value="1"/>
</dbReference>
<evidence type="ECO:0000256" key="12">
    <source>
        <dbReference type="ARBA" id="ARBA00022777"/>
    </source>
</evidence>
<dbReference type="AlphaFoldDB" id="A0A3B0Y9N8"/>
<evidence type="ECO:0000256" key="4">
    <source>
        <dbReference type="ARBA" id="ARBA00007837"/>
    </source>
</evidence>
<keyword evidence="11" id="KW-0479">Metal-binding</keyword>
<keyword evidence="9" id="KW-0808">Transferase</keyword>
<evidence type="ECO:0000256" key="3">
    <source>
        <dbReference type="ARBA" id="ARBA00004496"/>
    </source>
</evidence>
<evidence type="ECO:0000256" key="10">
    <source>
        <dbReference type="ARBA" id="ARBA00022683"/>
    </source>
</evidence>
<dbReference type="Pfam" id="PF02896">
    <property type="entry name" value="PEP-utilizers_C"/>
    <property type="match status" value="1"/>
</dbReference>
<dbReference type="InterPro" id="IPR036618">
    <property type="entry name" value="PtsI_HPr-bd_sf"/>
</dbReference>
<dbReference type="NCBIfam" id="NF008283">
    <property type="entry name" value="PRK11061.1"/>
    <property type="match status" value="1"/>
</dbReference>
<dbReference type="Pfam" id="PF05524">
    <property type="entry name" value="PEP-utilisers_N"/>
    <property type="match status" value="1"/>
</dbReference>
<keyword evidence="12 15" id="KW-0418">Kinase</keyword>
<evidence type="ECO:0000256" key="9">
    <source>
        <dbReference type="ARBA" id="ARBA00022679"/>
    </source>
</evidence>
<evidence type="ECO:0000256" key="8">
    <source>
        <dbReference type="ARBA" id="ARBA00022597"/>
    </source>
</evidence>
<reference evidence="15" key="1">
    <citation type="submission" date="2018-06" db="EMBL/GenBank/DDBJ databases">
        <authorList>
            <person name="Zhirakovskaya E."/>
        </authorList>
    </citation>
    <scope>NUCLEOTIDE SEQUENCE</scope>
</reference>
<name>A0A3B0Y9N8_9ZZZZ</name>
<dbReference type="Gene3D" id="3.30.450.40">
    <property type="match status" value="1"/>
</dbReference>
<comment type="similarity">
    <text evidence="4">Belongs to the PEP-utilizing enzyme family.</text>
</comment>
<dbReference type="SMART" id="SM00065">
    <property type="entry name" value="GAF"/>
    <property type="match status" value="1"/>
</dbReference>
<evidence type="ECO:0000256" key="5">
    <source>
        <dbReference type="ARBA" id="ARBA00012232"/>
    </source>
</evidence>
<dbReference type="GO" id="GO:0016301">
    <property type="term" value="F:kinase activity"/>
    <property type="evidence" value="ECO:0007669"/>
    <property type="project" value="UniProtKB-KW"/>
</dbReference>
<dbReference type="EC" id="2.7.3.9" evidence="5"/>
<evidence type="ECO:0000256" key="13">
    <source>
        <dbReference type="ARBA" id="ARBA00022842"/>
    </source>
</evidence>
<feature type="domain" description="GAF" evidence="14">
    <location>
        <begin position="17"/>
        <end position="164"/>
    </location>
</feature>
<dbReference type="PANTHER" id="PTHR46244:SF1">
    <property type="entry name" value="PHOSPHOENOLPYRUVATE-DEPENDENT PHOSPHOTRANSFERASE SYSTEM"/>
    <property type="match status" value="1"/>
</dbReference>
<organism evidence="15">
    <name type="scientific">hydrothermal vent metagenome</name>
    <dbReference type="NCBI Taxonomy" id="652676"/>
    <lineage>
        <taxon>unclassified sequences</taxon>
        <taxon>metagenomes</taxon>
        <taxon>ecological metagenomes</taxon>
    </lineage>
</organism>
<evidence type="ECO:0000256" key="11">
    <source>
        <dbReference type="ARBA" id="ARBA00022723"/>
    </source>
</evidence>
<sequence>MLGILRRIVQEVNAAHDLDQVLDIIVSNIKKVMVVDAASVYLSENDLKQLVLMKTDGLNLDAVGEMRLAVDEGLTGYVTCSAETVNIACASEDRRYLDIPGSGDGEFNAYLGVPVVHQRRVLGALVVQRYDKRKFSEDSVGFLVALASQLAAGILHAQLMNHASVVLSRDTGKEKYFNCVPGAPGVAIGTAVVVYSSTDFDSIPDRKVDNVEKEIEIFRKAVKDVRDDIKLMQQRLFDVLSEEDNALFDAYVLLACGDSLVNETTQRIKKGNWAQGALRTTIQEQSLRFNQIQDEYMRERADDVREIGLRIFRKLHADDSVPCSYPKRTILVGEEIGATQLAEVPTKRIAGIISAKGSHSSHVAILARSMGIPAIMGAGNVAIGWLDQCEVIADGYQGRIYVDPPPLVLAEYGRLIREDSQLKKDLKGLRKQPAETPDGVNMTLLINSGLLSDEKSSSKSGGGGVGLYRTEFPFMMRESFPSEAEQIALYRNVLKAYHPCPVTIRTLDIGGDKSLPYFPVVEDNPALGWRGMRMTLDHPEILITQIKAMLKASVGYSNLQILFPMLTNLSELDEAQTLFEQALYEVEKEGHQIDPPKTGAMIEVPSAARQAEAFAKRVDFLSVGTNDLTQYMLAVDRNNARVSNLYDHFHPAVLHVVMDVVEAARRQVKPVSICGEMAGDPIGAILLLAMGVSSLSMAASSIPKIKWAIRNVTYAQARQALNLSLEKEHSYEIRHLLGDLLEKNGLGSLVRPGSS</sequence>
<evidence type="ECO:0000256" key="7">
    <source>
        <dbReference type="ARBA" id="ARBA00022490"/>
    </source>
</evidence>
<dbReference type="InterPro" id="IPR003018">
    <property type="entry name" value="GAF"/>
</dbReference>
<protein>
    <recommendedName>
        <fullName evidence="5">phosphoenolpyruvate--protein phosphotransferase</fullName>
        <ecNumber evidence="5">2.7.3.9</ecNumber>
    </recommendedName>
</protein>
<dbReference type="InterPro" id="IPR000121">
    <property type="entry name" value="PEP_util_C"/>
</dbReference>
<comment type="cofactor">
    <cofactor evidence="2">
        <name>Mg(2+)</name>
        <dbReference type="ChEBI" id="CHEBI:18420"/>
    </cofactor>
</comment>
<evidence type="ECO:0000256" key="2">
    <source>
        <dbReference type="ARBA" id="ARBA00001946"/>
    </source>
</evidence>
<dbReference type="EMBL" id="UOFL01000131">
    <property type="protein sequence ID" value="VAW77518.1"/>
    <property type="molecule type" value="Genomic_DNA"/>
</dbReference>
<dbReference type="InterPro" id="IPR015813">
    <property type="entry name" value="Pyrv/PenolPyrv_kinase-like_dom"/>
</dbReference>
<dbReference type="InterPro" id="IPR040442">
    <property type="entry name" value="Pyrv_kinase-like_dom_sf"/>
</dbReference>
<keyword evidence="8" id="KW-0762">Sugar transport</keyword>
<dbReference type="Pfam" id="PF00391">
    <property type="entry name" value="PEP-utilizers"/>
    <property type="match status" value="1"/>
</dbReference>
<evidence type="ECO:0000256" key="1">
    <source>
        <dbReference type="ARBA" id="ARBA00000683"/>
    </source>
</evidence>
<comment type="catalytic activity">
    <reaction evidence="1">
        <text>L-histidyl-[protein] + phosphoenolpyruvate = N(pros)-phospho-L-histidyl-[protein] + pyruvate</text>
        <dbReference type="Rhea" id="RHEA:23880"/>
        <dbReference type="Rhea" id="RHEA-COMP:9745"/>
        <dbReference type="Rhea" id="RHEA-COMP:9746"/>
        <dbReference type="ChEBI" id="CHEBI:15361"/>
        <dbReference type="ChEBI" id="CHEBI:29979"/>
        <dbReference type="ChEBI" id="CHEBI:58702"/>
        <dbReference type="ChEBI" id="CHEBI:64837"/>
        <dbReference type="EC" id="2.7.3.9"/>
    </reaction>
</comment>
<dbReference type="PRINTS" id="PR01736">
    <property type="entry name" value="PHPHTRNFRASE"/>
</dbReference>
<dbReference type="SUPFAM" id="SSF55781">
    <property type="entry name" value="GAF domain-like"/>
    <property type="match status" value="1"/>
</dbReference>
<dbReference type="GO" id="GO:0046872">
    <property type="term" value="F:metal ion binding"/>
    <property type="evidence" value="ECO:0007669"/>
    <property type="project" value="UniProtKB-KW"/>
</dbReference>
<keyword evidence="6" id="KW-0813">Transport</keyword>
<gene>
    <name evidence="15" type="ORF">MNBD_GAMMA12-1484</name>
</gene>
<dbReference type="Pfam" id="PF01590">
    <property type="entry name" value="GAF"/>
    <property type="match status" value="1"/>
</dbReference>
<dbReference type="PANTHER" id="PTHR46244">
    <property type="entry name" value="PHOSPHOENOLPYRUVATE-PROTEIN PHOSPHOTRANSFERASE"/>
    <property type="match status" value="1"/>
</dbReference>
<dbReference type="InterPro" id="IPR006318">
    <property type="entry name" value="PTS_EI-like"/>
</dbReference>
<dbReference type="Gene3D" id="3.50.30.10">
    <property type="entry name" value="Phosphohistidine domain"/>
    <property type="match status" value="1"/>
</dbReference>
<dbReference type="SUPFAM" id="SSF52009">
    <property type="entry name" value="Phosphohistidine domain"/>
    <property type="match status" value="1"/>
</dbReference>
<evidence type="ECO:0000259" key="14">
    <source>
        <dbReference type="SMART" id="SM00065"/>
    </source>
</evidence>
<proteinExistence type="inferred from homology"/>
<evidence type="ECO:0000256" key="6">
    <source>
        <dbReference type="ARBA" id="ARBA00022448"/>
    </source>
</evidence>
<dbReference type="GO" id="GO:0008965">
    <property type="term" value="F:phosphoenolpyruvate-protein phosphotransferase activity"/>
    <property type="evidence" value="ECO:0007669"/>
    <property type="project" value="UniProtKB-EC"/>
</dbReference>
<dbReference type="Gene3D" id="3.20.20.60">
    <property type="entry name" value="Phosphoenolpyruvate-binding domains"/>
    <property type="match status" value="1"/>
</dbReference>
<dbReference type="NCBIfam" id="TIGR01417">
    <property type="entry name" value="PTS_I_fam"/>
    <property type="match status" value="1"/>
</dbReference>
<dbReference type="SUPFAM" id="SSF47831">
    <property type="entry name" value="Enzyme I of the PEP:sugar phosphotransferase system HPr-binding (sub)domain"/>
    <property type="match status" value="1"/>
</dbReference>
<dbReference type="InterPro" id="IPR008279">
    <property type="entry name" value="PEP-util_enz_mobile_dom"/>
</dbReference>